<reference evidence="1" key="1">
    <citation type="submission" date="2018-05" db="EMBL/GenBank/DDBJ databases">
        <authorList>
            <person name="Lanie J.A."/>
            <person name="Ng W.-L."/>
            <person name="Kazmierczak K.M."/>
            <person name="Andrzejewski T.M."/>
            <person name="Davidsen T.M."/>
            <person name="Wayne K.J."/>
            <person name="Tettelin H."/>
            <person name="Glass J.I."/>
            <person name="Rusch D."/>
            <person name="Podicherti R."/>
            <person name="Tsui H.-C.T."/>
            <person name="Winkler M.E."/>
        </authorList>
    </citation>
    <scope>NUCLEOTIDE SEQUENCE</scope>
</reference>
<protein>
    <submittedName>
        <fullName evidence="1">Uncharacterized protein</fullName>
    </submittedName>
</protein>
<evidence type="ECO:0000313" key="1">
    <source>
        <dbReference type="EMBL" id="SVE33733.1"/>
    </source>
</evidence>
<dbReference type="AlphaFoldDB" id="A0A383CNW3"/>
<accession>A0A383CNW3</accession>
<feature type="non-terminal residue" evidence="1">
    <location>
        <position position="1"/>
    </location>
</feature>
<dbReference type="EMBL" id="UINC01210319">
    <property type="protein sequence ID" value="SVE33733.1"/>
    <property type="molecule type" value="Genomic_DNA"/>
</dbReference>
<proteinExistence type="predicted"/>
<name>A0A383CNW3_9ZZZZ</name>
<organism evidence="1">
    <name type="scientific">marine metagenome</name>
    <dbReference type="NCBI Taxonomy" id="408172"/>
    <lineage>
        <taxon>unclassified sequences</taxon>
        <taxon>metagenomes</taxon>
        <taxon>ecological metagenomes</taxon>
    </lineage>
</organism>
<feature type="non-terminal residue" evidence="1">
    <location>
        <position position="239"/>
    </location>
</feature>
<sequence length="239" mass="25653">EFFDDPSEMVERLDRMYLLDGGLGATTYGTPHRDDLPELFVLRRDGIRLEILRAKMEMFKEVARLELERRERGHVPVLIEGKGNTGVFHSLGIQAAVGALVQDHFHGERLRAVVRAEQKAAQKMGKKSAGGAKTITVYRGVKYGTGHILGGGKVASDDPFAGDGPPEDAIGEIFVDTDAAPLSSWCFNLATAQGFAHGHGGSPGRTGYVIATEIPVEDLRGTSSHGLGCLVEAECLVVG</sequence>
<gene>
    <name evidence="1" type="ORF">METZ01_LOCUS486587</name>
</gene>